<dbReference type="Proteomes" id="UP000197092">
    <property type="component" value="Plasmid unnamed"/>
</dbReference>
<sequence>MGAIRVRHNYANVVLNSKGMISGSKGVGGEIPALLKNGNFGYAKFGGMLNNIERLRCKVSVYSQMQIM</sequence>
<geneLocation type="plasmid" evidence="1 3">
    <name>unnamed</name>
</geneLocation>
<reference evidence="1" key="2">
    <citation type="journal article" date="2018" name="BMC Genomics">
        <title>Comparative genomic analysis reveals the evolution and environmental adaptation strategies of vibrios.</title>
        <authorList>
            <person name="Lin H."/>
            <person name="Yu M."/>
            <person name="Wang X."/>
            <person name="Zhang X.H."/>
        </authorList>
    </citation>
    <scope>NUCLEOTIDE SEQUENCE</scope>
    <source>
        <strain evidence="1">QT6D1</strain>
    </source>
</reference>
<dbReference type="EMBL" id="CP018310">
    <property type="protein sequence ID" value="ASI93393.1"/>
    <property type="molecule type" value="Genomic_DNA"/>
</dbReference>
<evidence type="ECO:0000313" key="1">
    <source>
        <dbReference type="EMBL" id="ASI93393.1"/>
    </source>
</evidence>
<dbReference type="AlphaFoldDB" id="A0AAN1FMM7"/>
<keyword evidence="1" id="KW-0614">Plasmid</keyword>
<evidence type="ECO:0000313" key="2">
    <source>
        <dbReference type="EMBL" id="ASI93440.1"/>
    </source>
</evidence>
<dbReference type="KEGG" id="vsh:BSZ05_26690"/>
<dbReference type="KEGG" id="vsh:BSZ05_26425"/>
<dbReference type="EMBL" id="CP018310">
    <property type="protein sequence ID" value="ASI93440.1"/>
    <property type="molecule type" value="Genomic_DNA"/>
</dbReference>
<accession>A0AAN1FMM7</accession>
<proteinExistence type="predicted"/>
<protein>
    <submittedName>
        <fullName evidence="1">Uncharacterized protein</fullName>
    </submittedName>
</protein>
<name>A0AAN1FMM7_9VIBR</name>
<evidence type="ECO:0000313" key="3">
    <source>
        <dbReference type="Proteomes" id="UP000197092"/>
    </source>
</evidence>
<gene>
    <name evidence="1" type="ORF">BSZ05_26425</name>
    <name evidence="2" type="ORF">BSZ05_26690</name>
</gene>
<organism evidence="1 3">
    <name type="scientific">Vibrio mediterranei</name>
    <dbReference type="NCBI Taxonomy" id="689"/>
    <lineage>
        <taxon>Bacteria</taxon>
        <taxon>Pseudomonadati</taxon>
        <taxon>Pseudomonadota</taxon>
        <taxon>Gammaproteobacteria</taxon>
        <taxon>Vibrionales</taxon>
        <taxon>Vibrionaceae</taxon>
        <taxon>Vibrio</taxon>
    </lineage>
</organism>
<reference evidence="3" key="1">
    <citation type="submission" date="2016-12" db="EMBL/GenBank/DDBJ databases">
        <title>Comparative genomic analysis reveals the diversity, evolution, and environmental adaptation strategies of the genus Vibrio.</title>
        <authorList>
            <person name="Lin H."/>
            <person name="Wang X."/>
            <person name="Zhang X.-H."/>
        </authorList>
    </citation>
    <scope>NUCLEOTIDE SEQUENCE [LARGE SCALE GENOMIC DNA]</scope>
    <source>
        <strain evidence="3">QT6D1</strain>
        <plasmid evidence="3">unnamed</plasmid>
    </source>
</reference>